<accession>A0A023B3Y1</accession>
<evidence type="ECO:0000256" key="2">
    <source>
        <dbReference type="SAM" id="Phobius"/>
    </source>
</evidence>
<feature type="region of interest" description="Disordered" evidence="1">
    <location>
        <begin position="296"/>
        <end position="341"/>
    </location>
</feature>
<feature type="transmembrane region" description="Helical" evidence="2">
    <location>
        <begin position="639"/>
        <end position="659"/>
    </location>
</feature>
<gene>
    <name evidence="3" type="ORF">GNI_110240</name>
</gene>
<dbReference type="Proteomes" id="UP000019763">
    <property type="component" value="Unassembled WGS sequence"/>
</dbReference>
<dbReference type="GeneID" id="22913892"/>
<dbReference type="VEuPathDB" id="CryptoDB:GNI_110240"/>
<feature type="compositionally biased region" description="Polar residues" evidence="1">
    <location>
        <begin position="296"/>
        <end position="311"/>
    </location>
</feature>
<keyword evidence="2" id="KW-0472">Membrane</keyword>
<sequence length="744" mass="81576">MDPPVADLERWLTGVSDPQVVVVEHPRLVTWLRQFGLSSICPLWQRQSPGIRFRDYEAFVKGDRLVKQSQVAFQTAAAWADTAVDAPTSGSAGTVGEHMCAHMFAAPFVRAPAVVSGPATPALTAAMLRTDCVRESLRRRRVVHVGSAEVARLCGETPAISLREGCALATASGAVVDLFAAGEVAGAAGTLPLALVFATLEGAPCVEELRELGALDAELGAALNDPNLLVGRYYCVIGPRATPIELDAGLCPSISEADALLRQRFTMASAVKYMHVQVGPEVVQDVTAQDGTAQDITAQPQSQDTDQNQTPKDGGFREGDSRQSDPQQGGAGWSDDGPSMEYGRLPGWAREMLVRTQDAFDRTPLKKNSVVALMEARPDACRHSLLYLDEIGVGEVGLPDSAEAERPRLPAQLSVIQAAWLKDHCYSTLIPARVDLYVRQISQQQTAKRTGLLGIRNQFRNLVGNETAPTRKTSNEVSLCVLYRRLGQSYYWRGEYLRSLMAYKQCLSELRAVKLRGVVGAFEESACASLMAAVQTATQHNKPKAVYLIGETSFVRDALTWLNEPTEDLPVPTLIRHRMLVGRIMSLLSLVQLSKAFQPTAIPSQTHVGVAIRYMELATDSYNEALTLFGTQDFAVTHLATAAISAHIYLLLCVVSYYLNLYHLKNTPDLNLPNQTTLSAILGLNRPMFPSSPDQSTPLTSYDNKQQVFTHHKTTRQRFLYMYMALKSLQFLNSKSHAHFHILI</sequence>
<name>A0A023B3Y1_GRENI</name>
<keyword evidence="4" id="KW-1185">Reference proteome</keyword>
<dbReference type="AlphaFoldDB" id="A0A023B3Y1"/>
<dbReference type="EMBL" id="AFNH02000824">
    <property type="protein sequence ID" value="EZG55653.1"/>
    <property type="molecule type" value="Genomic_DNA"/>
</dbReference>
<evidence type="ECO:0000313" key="4">
    <source>
        <dbReference type="Proteomes" id="UP000019763"/>
    </source>
</evidence>
<comment type="caution">
    <text evidence="3">The sequence shown here is derived from an EMBL/GenBank/DDBJ whole genome shotgun (WGS) entry which is preliminary data.</text>
</comment>
<organism evidence="3 4">
    <name type="scientific">Gregarina niphandrodes</name>
    <name type="common">Septate eugregarine</name>
    <dbReference type="NCBI Taxonomy" id="110365"/>
    <lineage>
        <taxon>Eukaryota</taxon>
        <taxon>Sar</taxon>
        <taxon>Alveolata</taxon>
        <taxon>Apicomplexa</taxon>
        <taxon>Conoidasida</taxon>
        <taxon>Gregarinasina</taxon>
        <taxon>Eugregarinorida</taxon>
        <taxon>Gregarinidae</taxon>
        <taxon>Gregarina</taxon>
    </lineage>
</organism>
<evidence type="ECO:0000256" key="1">
    <source>
        <dbReference type="SAM" id="MobiDB-lite"/>
    </source>
</evidence>
<proteinExistence type="predicted"/>
<keyword evidence="2" id="KW-1133">Transmembrane helix</keyword>
<feature type="compositionally biased region" description="Basic and acidic residues" evidence="1">
    <location>
        <begin position="314"/>
        <end position="323"/>
    </location>
</feature>
<keyword evidence="2 3" id="KW-0812">Transmembrane</keyword>
<reference evidence="3" key="1">
    <citation type="submission" date="2013-12" db="EMBL/GenBank/DDBJ databases">
        <authorList>
            <person name="Omoto C.K."/>
            <person name="Sibley D."/>
            <person name="Venepally P."/>
            <person name="Hadjithomas M."/>
            <person name="Karamycheva S."/>
            <person name="Brunk B."/>
            <person name="Roos D."/>
            <person name="Caler E."/>
            <person name="Lorenzi H."/>
        </authorList>
    </citation>
    <scope>NUCLEOTIDE SEQUENCE</scope>
</reference>
<dbReference type="RefSeq" id="XP_011131472.1">
    <property type="nucleotide sequence ID" value="XM_011133170.1"/>
</dbReference>
<evidence type="ECO:0000313" key="3">
    <source>
        <dbReference type="EMBL" id="EZG55653.1"/>
    </source>
</evidence>
<protein>
    <submittedName>
        <fullName evidence="3">Transmembrane protein</fullName>
    </submittedName>
</protein>